<feature type="compositionally biased region" description="Low complexity" evidence="1">
    <location>
        <begin position="7"/>
        <end position="16"/>
    </location>
</feature>
<gene>
    <name evidence="2" type="ORF">TT172_LOCUS5123</name>
</gene>
<proteinExistence type="predicted"/>
<dbReference type="Proteomes" id="UP000289323">
    <property type="component" value="Unassembled WGS sequence"/>
</dbReference>
<dbReference type="AlphaFoldDB" id="A0A3S5CX10"/>
<feature type="region of interest" description="Disordered" evidence="1">
    <location>
        <begin position="391"/>
        <end position="438"/>
    </location>
</feature>
<reference evidence="2 3" key="1">
    <citation type="submission" date="2018-04" db="EMBL/GenBank/DDBJ databases">
        <authorList>
            <person name="Huttner S."/>
            <person name="Dainat J."/>
        </authorList>
    </citation>
    <scope>NUCLEOTIDE SEQUENCE [LARGE SCALE GENOMIC DNA]</scope>
</reference>
<feature type="region of interest" description="Disordered" evidence="1">
    <location>
        <begin position="560"/>
        <end position="714"/>
    </location>
</feature>
<evidence type="ECO:0000313" key="3">
    <source>
        <dbReference type="Proteomes" id="UP000289323"/>
    </source>
</evidence>
<feature type="region of interest" description="Disordered" evidence="1">
    <location>
        <begin position="1"/>
        <end position="117"/>
    </location>
</feature>
<feature type="compositionally biased region" description="Low complexity" evidence="1">
    <location>
        <begin position="649"/>
        <end position="662"/>
    </location>
</feature>
<accession>A0A3S5CX10</accession>
<evidence type="ECO:0000256" key="1">
    <source>
        <dbReference type="SAM" id="MobiDB-lite"/>
    </source>
</evidence>
<organism evidence="2 3">
    <name type="scientific">Thermothielavioides terrestris</name>
    <dbReference type="NCBI Taxonomy" id="2587410"/>
    <lineage>
        <taxon>Eukaryota</taxon>
        <taxon>Fungi</taxon>
        <taxon>Dikarya</taxon>
        <taxon>Ascomycota</taxon>
        <taxon>Pezizomycotina</taxon>
        <taxon>Sordariomycetes</taxon>
        <taxon>Sordariomycetidae</taxon>
        <taxon>Sordariales</taxon>
        <taxon>Chaetomiaceae</taxon>
        <taxon>Thermothielavioides</taxon>
    </lineage>
</organism>
<sequence length="714" mass="75735">MARRSARLASLSKAAKQATEAPTLPSVSEHDDNHPPADVPVENTTSNDGDPAASSPVQAPKTPSASSPIKPPMSEMHPSKVHPTMAPPSTGLRLGFTDIKPAPIRDDNLPSSIQATPSRITVPSSPFSYRVLRQIPTADLGLGPEAQRMMEELRDEAAKIKADLLAKREAERQQEESVGVRKIAKAKGKVGRFSAAHMAEFKKMDSIENHPSAFRYQPNRIMPLKAGVKRSQSNANLDEPETARSKHPTPASTAAAAAANTNPPADGNEPVATAKRARQRIEEDASSRRPVSRDGSSIPAPNSTGVGIPRSKSNLASLMTPTKASLARTASVKTASKGWMVRSPSKATPKGIPRSATTSHVASLAKEKEPMESVKSLVSRLDRVKAILRGAKTNGSKAKRTLPLPSALVSKTPGPARPQRDALPAPMTTPGRKLSKHVSFTPETQHAALAQNSPSPVKPSIPHTKVARQPLAEVHYPSLDGVMVEQPGEDGVVYPDLSARPPLPEPPAKAFKAGAAEPSVPGDFTFRSDRTISFGSAAAKSFGSSPGQASVRVVRPSILPTEHMPGSFPSSASGSSVNNNNNNSSSSNKENEAPLPRTVFLALPHGMSSKKRHRPVPDEEEEEAEQEAARRAAKKRRQEAVPEGDALVAPRLLRASAAASAASKKRPLASPRRRLPAPGPGQVASAPPGTPSPVKRKGISLSRLNMLARPKMRK</sequence>
<feature type="compositionally biased region" description="Basic residues" evidence="1">
    <location>
        <begin position="663"/>
        <end position="675"/>
    </location>
</feature>
<evidence type="ECO:0000313" key="2">
    <source>
        <dbReference type="EMBL" id="SPQ22704.1"/>
    </source>
</evidence>
<feature type="compositionally biased region" description="Low complexity" evidence="1">
    <location>
        <begin position="567"/>
        <end position="588"/>
    </location>
</feature>
<name>A0A3S5CX10_9PEZI</name>
<protein>
    <submittedName>
        <fullName evidence="2">1c22646f-a5f8-463a-b67d-0da4a6a11dd5</fullName>
    </submittedName>
</protein>
<feature type="region of interest" description="Disordered" evidence="1">
    <location>
        <begin position="229"/>
        <end position="376"/>
    </location>
</feature>
<dbReference type="EMBL" id="OUUZ01000009">
    <property type="protein sequence ID" value="SPQ22704.1"/>
    <property type="molecule type" value="Genomic_DNA"/>
</dbReference>
<feature type="compositionally biased region" description="Low complexity" evidence="1">
    <location>
        <begin position="248"/>
        <end position="265"/>
    </location>
</feature>
<feature type="compositionally biased region" description="Polar residues" evidence="1">
    <location>
        <begin position="55"/>
        <end position="67"/>
    </location>
</feature>
<feature type="compositionally biased region" description="Polar residues" evidence="1">
    <location>
        <begin position="299"/>
        <end position="323"/>
    </location>
</feature>